<dbReference type="RefSeq" id="WP_169700698.1">
    <property type="nucleotide sequence ID" value="NZ_LS974202.1"/>
</dbReference>
<feature type="binding site" evidence="9">
    <location>
        <position position="219"/>
    </location>
    <ligand>
        <name>FMN</name>
        <dbReference type="ChEBI" id="CHEBI:58210"/>
    </ligand>
</feature>
<dbReference type="PANTHER" id="PTHR48109">
    <property type="entry name" value="DIHYDROOROTATE DEHYDROGENASE (QUINONE), MITOCHONDRIAL-RELATED"/>
    <property type="match status" value="1"/>
</dbReference>
<dbReference type="AlphaFoldDB" id="A0A7Z7LHY8"/>
<evidence type="ECO:0000256" key="6">
    <source>
        <dbReference type="ARBA" id="ARBA00022643"/>
    </source>
</evidence>
<dbReference type="InterPro" id="IPR050074">
    <property type="entry name" value="DHO_dehydrogenase"/>
</dbReference>
<feature type="binding site" evidence="9">
    <location>
        <begin position="71"/>
        <end position="75"/>
    </location>
    <ligand>
        <name>substrate</name>
    </ligand>
</feature>
<dbReference type="InterPro" id="IPR013785">
    <property type="entry name" value="Aldolase_TIM"/>
</dbReference>
<keyword evidence="6 9" id="KW-0288">FMN</keyword>
<dbReference type="NCBIfam" id="TIGR01037">
    <property type="entry name" value="pyrD_sub1_fam"/>
    <property type="match status" value="1"/>
</dbReference>
<evidence type="ECO:0000259" key="10">
    <source>
        <dbReference type="Pfam" id="PF01180"/>
    </source>
</evidence>
<keyword evidence="5 9" id="KW-0285">Flavoprotein</keyword>
<dbReference type="PROSITE" id="PS00912">
    <property type="entry name" value="DHODEHASE_2"/>
    <property type="match status" value="1"/>
</dbReference>
<name>A0A7Z7LHY8_9BACT</name>
<comment type="catalytic activity">
    <reaction evidence="9">
        <text>(S)-dihydroorotate + A = orotate + AH2</text>
        <dbReference type="Rhea" id="RHEA:18073"/>
        <dbReference type="ChEBI" id="CHEBI:13193"/>
        <dbReference type="ChEBI" id="CHEBI:17499"/>
        <dbReference type="ChEBI" id="CHEBI:30839"/>
        <dbReference type="ChEBI" id="CHEBI:30864"/>
    </reaction>
</comment>
<dbReference type="UniPathway" id="UPA00070"/>
<protein>
    <recommendedName>
        <fullName evidence="9">Dihydroorotate dehydrogenase</fullName>
        <shortName evidence="9">DHOD</shortName>
        <shortName evidence="9">DHODase</shortName>
        <shortName evidence="9">DHOdehase</shortName>
        <ecNumber evidence="9">1.3.-.-</ecNumber>
    </recommendedName>
</protein>
<dbReference type="GO" id="GO:0006207">
    <property type="term" value="P:'de novo' pyrimidine nucleobase biosynthetic process"/>
    <property type="evidence" value="ECO:0007669"/>
    <property type="project" value="InterPro"/>
</dbReference>
<evidence type="ECO:0000256" key="4">
    <source>
        <dbReference type="ARBA" id="ARBA00022490"/>
    </source>
</evidence>
<dbReference type="CDD" id="cd04740">
    <property type="entry name" value="DHOD_1B_like"/>
    <property type="match status" value="1"/>
</dbReference>
<dbReference type="InterPro" id="IPR012135">
    <property type="entry name" value="Dihydroorotate_DH_1_2"/>
</dbReference>
<feature type="binding site" evidence="9">
    <location>
        <position position="129"/>
    </location>
    <ligand>
        <name>substrate</name>
    </ligand>
</feature>
<keyword evidence="12" id="KW-1185">Reference proteome</keyword>
<dbReference type="InterPro" id="IPR024920">
    <property type="entry name" value="Dihydroorotate_DH_1"/>
</dbReference>
<dbReference type="Pfam" id="PF01180">
    <property type="entry name" value="DHO_dh"/>
    <property type="match status" value="1"/>
</dbReference>
<evidence type="ECO:0000313" key="11">
    <source>
        <dbReference type="EMBL" id="SSC14267.1"/>
    </source>
</evidence>
<dbReference type="EC" id="1.3.-.-" evidence="9"/>
<comment type="cofactor">
    <cofactor evidence="9">
        <name>FMN</name>
        <dbReference type="ChEBI" id="CHEBI:58210"/>
    </cofactor>
    <text evidence="9">Binds 1 FMN per subunit.</text>
</comment>
<evidence type="ECO:0000256" key="5">
    <source>
        <dbReference type="ARBA" id="ARBA00022630"/>
    </source>
</evidence>
<dbReference type="GO" id="GO:0005737">
    <property type="term" value="C:cytoplasm"/>
    <property type="evidence" value="ECO:0007669"/>
    <property type="project" value="UniProtKB-SubCell"/>
</dbReference>
<feature type="binding site" evidence="9">
    <location>
        <position position="23"/>
    </location>
    <ligand>
        <name>FMN</name>
        <dbReference type="ChEBI" id="CHEBI:58210"/>
    </ligand>
</feature>
<feature type="binding site" evidence="9">
    <location>
        <begin position="47"/>
        <end position="48"/>
    </location>
    <ligand>
        <name>FMN</name>
        <dbReference type="ChEBI" id="CHEBI:58210"/>
    </ligand>
</feature>
<dbReference type="PANTHER" id="PTHR48109:SF1">
    <property type="entry name" value="DIHYDROOROTATE DEHYDROGENASE (FUMARATE)"/>
    <property type="match status" value="1"/>
</dbReference>
<keyword evidence="7 9" id="KW-0665">Pyrimidine biosynthesis</keyword>
<dbReference type="InterPro" id="IPR005720">
    <property type="entry name" value="Dihydroorotate_DH_cat"/>
</dbReference>
<sequence>MIYDYSVELGSMGRLKSPIMISSGTFGVAKPYMELLCEQPIGAVVTKTITLNSKTGNSQPRVYEGPSYLINSIGLENHGVDRFVDCYNDEYGEIGFPVIVSISGNSVDEFATIAEKLNTLEGPLGLELNLSCPNVDSEGLAFGSVPKRIGEVVEACGSCSRFPLIAKLSPFQAIDESFAVAAERAGAAAISLINTVPAMVLDIHRFRSAIGALSGGMSGPALKPIALKMVFEISRSVNIPVIGMGGIASGEDAIEFLMAGARAVSIGTMNMVDPSLPGQIMGKISDFMKLHDIESLTEISRRFRL</sequence>
<gene>
    <name evidence="9 11" type="primary">pyrD</name>
    <name evidence="11" type="ORF">MESINF_2827</name>
</gene>
<evidence type="ECO:0000256" key="1">
    <source>
        <dbReference type="ARBA" id="ARBA00004496"/>
    </source>
</evidence>
<dbReference type="Gene3D" id="3.20.20.70">
    <property type="entry name" value="Aldolase class I"/>
    <property type="match status" value="1"/>
</dbReference>
<evidence type="ECO:0000256" key="2">
    <source>
        <dbReference type="ARBA" id="ARBA00004725"/>
    </source>
</evidence>
<feature type="binding site" evidence="9">
    <location>
        <begin position="245"/>
        <end position="246"/>
    </location>
    <ligand>
        <name>FMN</name>
        <dbReference type="ChEBI" id="CHEBI:58210"/>
    </ligand>
</feature>
<dbReference type="InterPro" id="IPR049622">
    <property type="entry name" value="Dihydroorotate_DH_I"/>
</dbReference>
<dbReference type="PIRSF" id="PIRSF000164">
    <property type="entry name" value="DHO_oxidase"/>
    <property type="match status" value="1"/>
</dbReference>
<dbReference type="SUPFAM" id="SSF51395">
    <property type="entry name" value="FMN-linked oxidoreductases"/>
    <property type="match status" value="1"/>
</dbReference>
<feature type="binding site" evidence="9">
    <location>
        <begin position="194"/>
        <end position="195"/>
    </location>
    <ligand>
        <name>substrate</name>
    </ligand>
</feature>
<dbReference type="PROSITE" id="PS00911">
    <property type="entry name" value="DHODEHASE_1"/>
    <property type="match status" value="1"/>
</dbReference>
<dbReference type="HAMAP" id="MF_00224">
    <property type="entry name" value="DHO_dh_type1"/>
    <property type="match status" value="1"/>
</dbReference>
<keyword evidence="8 9" id="KW-0560">Oxidoreductase</keyword>
<comment type="subcellular location">
    <subcellularLocation>
        <location evidence="1 9">Cytoplasm</location>
    </subcellularLocation>
</comment>
<comment type="caution">
    <text evidence="9">Lacks conserved residue(s) required for the propagation of feature annotation.</text>
</comment>
<feature type="binding site" evidence="9">
    <location>
        <begin position="267"/>
        <end position="268"/>
    </location>
    <ligand>
        <name>FMN</name>
        <dbReference type="ChEBI" id="CHEBI:58210"/>
    </ligand>
</feature>
<dbReference type="EMBL" id="LS974202">
    <property type="protein sequence ID" value="SSC14267.1"/>
    <property type="molecule type" value="Genomic_DNA"/>
</dbReference>
<evidence type="ECO:0000313" key="12">
    <source>
        <dbReference type="Proteomes" id="UP000250796"/>
    </source>
</evidence>
<reference evidence="11 12" key="1">
    <citation type="submission" date="2017-01" db="EMBL/GenBank/DDBJ databases">
        <authorList>
            <person name="Erauso G."/>
        </authorList>
    </citation>
    <scope>NUCLEOTIDE SEQUENCE [LARGE SCALE GENOMIC DNA]</scope>
    <source>
        <strain evidence="11">MESINF1</strain>
    </source>
</reference>
<dbReference type="NCBIfam" id="NF005574">
    <property type="entry name" value="PRK07259.1"/>
    <property type="match status" value="1"/>
</dbReference>
<accession>A0A7Z7LHY8</accession>
<dbReference type="Proteomes" id="UP000250796">
    <property type="component" value="Chromosome MESINF"/>
</dbReference>
<feature type="binding site" evidence="9">
    <location>
        <position position="47"/>
    </location>
    <ligand>
        <name>substrate</name>
    </ligand>
</feature>
<comment type="similarity">
    <text evidence="3 9">Belongs to the dihydroorotate dehydrogenase family. Type 1 subfamily.</text>
</comment>
<feature type="active site" description="Nucleophile" evidence="9">
    <location>
        <position position="132"/>
    </location>
</feature>
<comment type="pathway">
    <text evidence="2 9">Pyrimidine metabolism; UMP biosynthesis via de novo pathway.</text>
</comment>
<evidence type="ECO:0000256" key="3">
    <source>
        <dbReference type="ARBA" id="ARBA00008008"/>
    </source>
</evidence>
<comment type="function">
    <text evidence="9">Catalyzes the conversion of dihydroorotate to orotate.</text>
</comment>
<dbReference type="InterPro" id="IPR001295">
    <property type="entry name" value="Dihydroorotate_DH_CS"/>
</dbReference>
<dbReference type="GO" id="GO:0004152">
    <property type="term" value="F:dihydroorotate dehydrogenase activity"/>
    <property type="evidence" value="ECO:0007669"/>
    <property type="project" value="UniProtKB-UniRule"/>
</dbReference>
<evidence type="ECO:0000256" key="7">
    <source>
        <dbReference type="ARBA" id="ARBA00022975"/>
    </source>
</evidence>
<dbReference type="KEGG" id="minf:MESINF_2827"/>
<proteinExistence type="inferred from homology"/>
<dbReference type="InterPro" id="IPR033888">
    <property type="entry name" value="DHOD_1B"/>
</dbReference>
<organism evidence="11 12">
    <name type="scientific">Mesotoga infera</name>
    <dbReference type="NCBI Taxonomy" id="1236046"/>
    <lineage>
        <taxon>Bacteria</taxon>
        <taxon>Thermotogati</taxon>
        <taxon>Thermotogota</taxon>
        <taxon>Thermotogae</taxon>
        <taxon>Kosmotogales</taxon>
        <taxon>Kosmotogaceae</taxon>
        <taxon>Mesotoga</taxon>
    </lineage>
</organism>
<feature type="binding site" evidence="9">
    <location>
        <position position="129"/>
    </location>
    <ligand>
        <name>FMN</name>
        <dbReference type="ChEBI" id="CHEBI:58210"/>
    </ligand>
</feature>
<keyword evidence="4 9" id="KW-0963">Cytoplasm</keyword>
<feature type="binding site" evidence="9">
    <location>
        <position position="193"/>
    </location>
    <ligand>
        <name>FMN</name>
        <dbReference type="ChEBI" id="CHEBI:58210"/>
    </ligand>
</feature>
<feature type="domain" description="Dihydroorotate dehydrogenase catalytic" evidence="10">
    <location>
        <begin position="14"/>
        <end position="288"/>
    </location>
</feature>
<evidence type="ECO:0000256" key="8">
    <source>
        <dbReference type="ARBA" id="ARBA00023002"/>
    </source>
</evidence>
<feature type="binding site" evidence="9">
    <location>
        <position position="167"/>
    </location>
    <ligand>
        <name>FMN</name>
        <dbReference type="ChEBI" id="CHEBI:58210"/>
    </ligand>
</feature>
<dbReference type="GO" id="GO:0044205">
    <property type="term" value="P:'de novo' UMP biosynthetic process"/>
    <property type="evidence" value="ECO:0007669"/>
    <property type="project" value="UniProtKB-UniRule"/>
</dbReference>
<evidence type="ECO:0000256" key="9">
    <source>
        <dbReference type="HAMAP-Rule" id="MF_00224"/>
    </source>
</evidence>